<dbReference type="CDD" id="cd00756">
    <property type="entry name" value="MoaE"/>
    <property type="match status" value="1"/>
</dbReference>
<dbReference type="GO" id="GO:0030366">
    <property type="term" value="F:molybdopterin synthase activity"/>
    <property type="evidence" value="ECO:0007669"/>
    <property type="project" value="UniProtKB-EC"/>
</dbReference>
<sequence>MSNFIISPQPIEDIDIIAKVSTRQSGGYVIFDGRVRDHNENRDVTHLQYQAYEALAVKEGDRIIAEAFDKFNIHKVFCAHRTGDLQIGDSAVRLIVGAKHRGTAFDACEYIIDELKIRVPIWKNEHYTDGSSGWVECHECSKHAHHHKES</sequence>
<dbReference type="InterPro" id="IPR036563">
    <property type="entry name" value="MoaE_sf"/>
</dbReference>
<evidence type="ECO:0000256" key="11">
    <source>
        <dbReference type="ARBA" id="ARBA00049878"/>
    </source>
</evidence>
<keyword evidence="5" id="KW-0501">Molybdenum cofactor biosynthesis</keyword>
<dbReference type="STRING" id="313628.LNTAR_03294"/>
<accession>A6DT46</accession>
<comment type="catalytic activity">
    <reaction evidence="11">
        <text>2 [molybdopterin-synthase sulfur-carrier protein]-C-terminal-Gly-aminoethanethioate + cyclic pyranopterin phosphate + H2O = molybdopterin + 2 [molybdopterin-synthase sulfur-carrier protein]-C-terminal Gly-Gly + 2 H(+)</text>
        <dbReference type="Rhea" id="RHEA:26333"/>
        <dbReference type="Rhea" id="RHEA-COMP:12202"/>
        <dbReference type="Rhea" id="RHEA-COMP:19907"/>
        <dbReference type="ChEBI" id="CHEBI:15377"/>
        <dbReference type="ChEBI" id="CHEBI:15378"/>
        <dbReference type="ChEBI" id="CHEBI:58698"/>
        <dbReference type="ChEBI" id="CHEBI:59648"/>
        <dbReference type="ChEBI" id="CHEBI:90778"/>
        <dbReference type="ChEBI" id="CHEBI:232372"/>
        <dbReference type="EC" id="2.8.1.12"/>
    </reaction>
</comment>
<dbReference type="eggNOG" id="COG0314">
    <property type="taxonomic scope" value="Bacteria"/>
</dbReference>
<evidence type="ECO:0000313" key="12">
    <source>
        <dbReference type="EMBL" id="EDM25221.1"/>
    </source>
</evidence>
<evidence type="ECO:0000256" key="3">
    <source>
        <dbReference type="ARBA" id="ARBA00011950"/>
    </source>
</evidence>
<name>A6DT46_9BACT</name>
<evidence type="ECO:0000256" key="10">
    <source>
        <dbReference type="ARBA" id="ARBA00032474"/>
    </source>
</evidence>
<evidence type="ECO:0000256" key="7">
    <source>
        <dbReference type="ARBA" id="ARBA00029745"/>
    </source>
</evidence>
<organism evidence="12 13">
    <name type="scientific">Lentisphaera araneosa HTCC2155</name>
    <dbReference type="NCBI Taxonomy" id="313628"/>
    <lineage>
        <taxon>Bacteria</taxon>
        <taxon>Pseudomonadati</taxon>
        <taxon>Lentisphaerota</taxon>
        <taxon>Lentisphaeria</taxon>
        <taxon>Lentisphaerales</taxon>
        <taxon>Lentisphaeraceae</taxon>
        <taxon>Lentisphaera</taxon>
    </lineage>
</organism>
<evidence type="ECO:0000256" key="1">
    <source>
        <dbReference type="ARBA" id="ARBA00005046"/>
    </source>
</evidence>
<evidence type="ECO:0000256" key="4">
    <source>
        <dbReference type="ARBA" id="ARBA00013858"/>
    </source>
</evidence>
<dbReference type="EMBL" id="ABCK01000034">
    <property type="protein sequence ID" value="EDM25221.1"/>
    <property type="molecule type" value="Genomic_DNA"/>
</dbReference>
<protein>
    <recommendedName>
        <fullName evidence="4">Molybdopterin synthase catalytic subunit</fullName>
        <ecNumber evidence="3">2.8.1.12</ecNumber>
    </recommendedName>
    <alternativeName>
        <fullName evidence="9">MPT synthase subunit 2</fullName>
    </alternativeName>
    <alternativeName>
        <fullName evidence="7">Molybdenum cofactor biosynthesis protein E</fullName>
    </alternativeName>
    <alternativeName>
        <fullName evidence="8">Molybdopterin-converting factor large subunit</fullName>
    </alternativeName>
    <alternativeName>
        <fullName evidence="10">Molybdopterin-converting factor subunit 2</fullName>
    </alternativeName>
</protein>
<keyword evidence="13" id="KW-1185">Reference proteome</keyword>
<dbReference type="InterPro" id="IPR003448">
    <property type="entry name" value="Mopterin_biosynth_MoaE"/>
</dbReference>
<dbReference type="Pfam" id="PF02391">
    <property type="entry name" value="MoaE"/>
    <property type="match status" value="1"/>
</dbReference>
<dbReference type="RefSeq" id="WP_007280995.1">
    <property type="nucleotide sequence ID" value="NZ_ABCK01000034.1"/>
</dbReference>
<reference evidence="12 13" key="1">
    <citation type="journal article" date="2010" name="J. Bacteriol.">
        <title>Genome sequence of Lentisphaera araneosa HTCC2155T, the type species of the order Lentisphaerales in the phylum Lentisphaerae.</title>
        <authorList>
            <person name="Thrash J.C."/>
            <person name="Cho J.C."/>
            <person name="Vergin K.L."/>
            <person name="Morris R.M."/>
            <person name="Giovannoni S.J."/>
        </authorList>
    </citation>
    <scope>NUCLEOTIDE SEQUENCE [LARGE SCALE GENOMIC DNA]</scope>
    <source>
        <strain evidence="12 13">HTCC2155</strain>
    </source>
</reference>
<evidence type="ECO:0000256" key="5">
    <source>
        <dbReference type="ARBA" id="ARBA00023150"/>
    </source>
</evidence>
<evidence type="ECO:0000256" key="2">
    <source>
        <dbReference type="ARBA" id="ARBA00005426"/>
    </source>
</evidence>
<dbReference type="Gene3D" id="3.90.1170.40">
    <property type="entry name" value="Molybdopterin biosynthesis MoaE subunit"/>
    <property type="match status" value="1"/>
</dbReference>
<evidence type="ECO:0000256" key="9">
    <source>
        <dbReference type="ARBA" id="ARBA00030781"/>
    </source>
</evidence>
<dbReference type="PANTHER" id="PTHR23404">
    <property type="entry name" value="MOLYBDOPTERIN SYNTHASE RELATED"/>
    <property type="match status" value="1"/>
</dbReference>
<proteinExistence type="inferred from homology"/>
<evidence type="ECO:0000256" key="8">
    <source>
        <dbReference type="ARBA" id="ARBA00030407"/>
    </source>
</evidence>
<dbReference type="OrthoDB" id="9803224at2"/>
<evidence type="ECO:0000256" key="6">
    <source>
        <dbReference type="ARBA" id="ARBA00026066"/>
    </source>
</evidence>
<comment type="subunit">
    <text evidence="6">Heterotetramer of 2 MoaD subunits and 2 MoaE subunits. Also stable as homodimer. The enzyme changes between these two forms during catalysis.</text>
</comment>
<dbReference type="EC" id="2.8.1.12" evidence="3"/>
<comment type="similarity">
    <text evidence="2">Belongs to the MoaE family.</text>
</comment>
<dbReference type="Proteomes" id="UP000004947">
    <property type="component" value="Unassembled WGS sequence"/>
</dbReference>
<dbReference type="SUPFAM" id="SSF54690">
    <property type="entry name" value="Molybdopterin synthase subunit MoaE"/>
    <property type="match status" value="1"/>
</dbReference>
<comment type="pathway">
    <text evidence="1">Cofactor biosynthesis; molybdopterin biosynthesis.</text>
</comment>
<comment type="caution">
    <text evidence="12">The sequence shown here is derived from an EMBL/GenBank/DDBJ whole genome shotgun (WGS) entry which is preliminary data.</text>
</comment>
<dbReference type="GO" id="GO:0006777">
    <property type="term" value="P:Mo-molybdopterin cofactor biosynthetic process"/>
    <property type="evidence" value="ECO:0007669"/>
    <property type="project" value="UniProtKB-KW"/>
</dbReference>
<gene>
    <name evidence="12" type="ORF">LNTAR_03294</name>
</gene>
<dbReference type="AlphaFoldDB" id="A6DT46"/>
<evidence type="ECO:0000313" key="13">
    <source>
        <dbReference type="Proteomes" id="UP000004947"/>
    </source>
</evidence>